<sequence length="168" mass="18863">MMVQIRSIAVEEASLLWDLRLEALRTSPEAFGSSYEEALETPPEAVRAKIEETANQFVLGAYADGQVIGMAGFLRETARKTRHKGFIWGVYVKAGYRKHGAGRALIGGILERARQMDGLEQIQLTVVTMNTGARNLYESLGFRNYGLERNALIVNGVRYDEEWMAYDL</sequence>
<dbReference type="PANTHER" id="PTHR43420">
    <property type="entry name" value="ACETYLTRANSFERASE"/>
    <property type="match status" value="1"/>
</dbReference>
<dbReference type="GO" id="GO:0016747">
    <property type="term" value="F:acyltransferase activity, transferring groups other than amino-acyl groups"/>
    <property type="evidence" value="ECO:0007669"/>
    <property type="project" value="InterPro"/>
</dbReference>
<dbReference type="SUPFAM" id="SSF55729">
    <property type="entry name" value="Acyl-CoA N-acyltransferases (Nat)"/>
    <property type="match status" value="1"/>
</dbReference>
<gene>
    <name evidence="4" type="ORF">D3P09_21865</name>
</gene>
<keyword evidence="2" id="KW-0012">Acyltransferase</keyword>
<dbReference type="InterPro" id="IPR050680">
    <property type="entry name" value="YpeA/RimI_acetyltransf"/>
</dbReference>
<keyword evidence="5" id="KW-1185">Reference proteome</keyword>
<dbReference type="InterPro" id="IPR000182">
    <property type="entry name" value="GNAT_dom"/>
</dbReference>
<dbReference type="OrthoDB" id="9799092at2"/>
<dbReference type="Pfam" id="PF00583">
    <property type="entry name" value="Acetyltransf_1"/>
    <property type="match status" value="1"/>
</dbReference>
<accession>A0A3A6PBM9</accession>
<evidence type="ECO:0000313" key="5">
    <source>
        <dbReference type="Proteomes" id="UP000267798"/>
    </source>
</evidence>
<reference evidence="4 5" key="1">
    <citation type="submission" date="2018-09" db="EMBL/GenBank/DDBJ databases">
        <title>Paenibacillus aracenensis nov. sp. isolated from a cave in southern Spain.</title>
        <authorList>
            <person name="Jurado V."/>
            <person name="Gutierrez-Patricio S."/>
            <person name="Gonzalez-Pimentel J.L."/>
            <person name="Miller A.Z."/>
            <person name="Laiz L."/>
            <person name="Saiz-Jimenez C."/>
        </authorList>
    </citation>
    <scope>NUCLEOTIDE SEQUENCE [LARGE SCALE GENOMIC DNA]</scope>
    <source>
        <strain evidence="4 5">JCM 19203</strain>
    </source>
</reference>
<proteinExistence type="predicted"/>
<evidence type="ECO:0000313" key="4">
    <source>
        <dbReference type="EMBL" id="RJX37625.1"/>
    </source>
</evidence>
<dbReference type="EMBL" id="QXQB01000005">
    <property type="protein sequence ID" value="RJX37625.1"/>
    <property type="molecule type" value="Genomic_DNA"/>
</dbReference>
<name>A0A3A6PBM9_9BACL</name>
<evidence type="ECO:0000256" key="2">
    <source>
        <dbReference type="ARBA" id="ARBA00023315"/>
    </source>
</evidence>
<dbReference type="PANTHER" id="PTHR43420:SF47">
    <property type="entry name" value="N-ACETYLTRANSFERASE DOMAIN-CONTAINING PROTEIN"/>
    <property type="match status" value="1"/>
</dbReference>
<dbReference type="PROSITE" id="PS51186">
    <property type="entry name" value="GNAT"/>
    <property type="match status" value="1"/>
</dbReference>
<comment type="caution">
    <text evidence="4">The sequence shown here is derived from an EMBL/GenBank/DDBJ whole genome shotgun (WGS) entry which is preliminary data.</text>
</comment>
<feature type="domain" description="N-acetyltransferase" evidence="3">
    <location>
        <begin position="3"/>
        <end position="168"/>
    </location>
</feature>
<protein>
    <submittedName>
        <fullName evidence="4">GNAT family N-acetyltransferase</fullName>
    </submittedName>
</protein>
<organism evidence="4 5">
    <name type="scientific">Paenibacillus pinisoli</name>
    <dbReference type="NCBI Taxonomy" id="1276110"/>
    <lineage>
        <taxon>Bacteria</taxon>
        <taxon>Bacillati</taxon>
        <taxon>Bacillota</taxon>
        <taxon>Bacilli</taxon>
        <taxon>Bacillales</taxon>
        <taxon>Paenibacillaceae</taxon>
        <taxon>Paenibacillus</taxon>
    </lineage>
</organism>
<dbReference type="InterPro" id="IPR016181">
    <property type="entry name" value="Acyl_CoA_acyltransferase"/>
</dbReference>
<dbReference type="CDD" id="cd04301">
    <property type="entry name" value="NAT_SF"/>
    <property type="match status" value="1"/>
</dbReference>
<keyword evidence="1 4" id="KW-0808">Transferase</keyword>
<dbReference type="Gene3D" id="3.40.630.30">
    <property type="match status" value="1"/>
</dbReference>
<dbReference type="RefSeq" id="WP_120113550.1">
    <property type="nucleotide sequence ID" value="NZ_QXQB01000005.1"/>
</dbReference>
<dbReference type="AlphaFoldDB" id="A0A3A6PBM9"/>
<evidence type="ECO:0000259" key="3">
    <source>
        <dbReference type="PROSITE" id="PS51186"/>
    </source>
</evidence>
<dbReference type="Proteomes" id="UP000267798">
    <property type="component" value="Unassembled WGS sequence"/>
</dbReference>
<evidence type="ECO:0000256" key="1">
    <source>
        <dbReference type="ARBA" id="ARBA00022679"/>
    </source>
</evidence>